<name>X1JM22_9ZZZZ</name>
<evidence type="ECO:0000256" key="2">
    <source>
        <dbReference type="ARBA" id="ARBA00022840"/>
    </source>
</evidence>
<protein>
    <recommendedName>
        <fullName evidence="4">AAA ATPase AAA+ lid domain-containing protein</fullName>
    </recommendedName>
</protein>
<keyword evidence="2" id="KW-0067">ATP-binding</keyword>
<proteinExistence type="predicted"/>
<dbReference type="SUPFAM" id="SSF52540">
    <property type="entry name" value="P-loop containing nucleoside triphosphate hydrolases"/>
    <property type="match status" value="1"/>
</dbReference>
<dbReference type="Pfam" id="PF17862">
    <property type="entry name" value="AAA_lid_3"/>
    <property type="match status" value="1"/>
</dbReference>
<dbReference type="GO" id="GO:0005524">
    <property type="term" value="F:ATP binding"/>
    <property type="evidence" value="ECO:0007669"/>
    <property type="project" value="UniProtKB-KW"/>
</dbReference>
<dbReference type="AlphaFoldDB" id="X1JM22"/>
<dbReference type="PANTHER" id="PTHR23077:SF171">
    <property type="entry name" value="NUCLEAR VALOSIN-CONTAINING PROTEIN-LIKE"/>
    <property type="match status" value="1"/>
</dbReference>
<feature type="region of interest" description="Disordered" evidence="3">
    <location>
        <begin position="53"/>
        <end position="93"/>
    </location>
</feature>
<feature type="domain" description="AAA ATPase AAA+ lid" evidence="4">
    <location>
        <begin position="24"/>
        <end position="58"/>
    </location>
</feature>
<evidence type="ECO:0000259" key="4">
    <source>
        <dbReference type="Pfam" id="PF17862"/>
    </source>
</evidence>
<dbReference type="Gene3D" id="1.10.8.60">
    <property type="match status" value="1"/>
</dbReference>
<dbReference type="InterPro" id="IPR041569">
    <property type="entry name" value="AAA_lid_3"/>
</dbReference>
<comment type="caution">
    <text evidence="5">The sequence shown here is derived from an EMBL/GenBank/DDBJ whole genome shotgun (WGS) entry which is preliminary data.</text>
</comment>
<dbReference type="GO" id="GO:0016887">
    <property type="term" value="F:ATP hydrolysis activity"/>
    <property type="evidence" value="ECO:0007669"/>
    <property type="project" value="TreeGrafter"/>
</dbReference>
<sequence length="93" mass="9506">GLPDQEGRLAILRLHTARMPILAVRLEELAAETDGMSPADLKALCQEAALAAMARGSGQREEGPGVSTSAVTHDDFREAVGRLGGGSPAGAAL</sequence>
<dbReference type="InterPro" id="IPR027417">
    <property type="entry name" value="P-loop_NTPase"/>
</dbReference>
<dbReference type="PANTHER" id="PTHR23077">
    <property type="entry name" value="AAA-FAMILY ATPASE"/>
    <property type="match status" value="1"/>
</dbReference>
<evidence type="ECO:0000313" key="5">
    <source>
        <dbReference type="EMBL" id="GAH70828.1"/>
    </source>
</evidence>
<keyword evidence="1" id="KW-0547">Nucleotide-binding</keyword>
<organism evidence="5">
    <name type="scientific">marine sediment metagenome</name>
    <dbReference type="NCBI Taxonomy" id="412755"/>
    <lineage>
        <taxon>unclassified sequences</taxon>
        <taxon>metagenomes</taxon>
        <taxon>ecological metagenomes</taxon>
    </lineage>
</organism>
<evidence type="ECO:0000256" key="3">
    <source>
        <dbReference type="SAM" id="MobiDB-lite"/>
    </source>
</evidence>
<dbReference type="InterPro" id="IPR050168">
    <property type="entry name" value="AAA_ATPase_domain"/>
</dbReference>
<accession>X1JM22</accession>
<dbReference type="EMBL" id="BARU01033735">
    <property type="protein sequence ID" value="GAH70828.1"/>
    <property type="molecule type" value="Genomic_DNA"/>
</dbReference>
<gene>
    <name evidence="5" type="ORF">S03H2_53035</name>
</gene>
<evidence type="ECO:0000256" key="1">
    <source>
        <dbReference type="ARBA" id="ARBA00022741"/>
    </source>
</evidence>
<reference evidence="5" key="1">
    <citation type="journal article" date="2014" name="Front. Microbiol.">
        <title>High frequency of phylogenetically diverse reductive dehalogenase-homologous genes in deep subseafloor sedimentary metagenomes.</title>
        <authorList>
            <person name="Kawai M."/>
            <person name="Futagami T."/>
            <person name="Toyoda A."/>
            <person name="Takaki Y."/>
            <person name="Nishi S."/>
            <person name="Hori S."/>
            <person name="Arai W."/>
            <person name="Tsubouchi T."/>
            <person name="Morono Y."/>
            <person name="Uchiyama I."/>
            <person name="Ito T."/>
            <person name="Fujiyama A."/>
            <person name="Inagaki F."/>
            <person name="Takami H."/>
        </authorList>
    </citation>
    <scope>NUCLEOTIDE SEQUENCE</scope>
    <source>
        <strain evidence="5">Expedition CK06-06</strain>
    </source>
</reference>
<feature type="non-terminal residue" evidence="5">
    <location>
        <position position="1"/>
    </location>
</feature>
<feature type="compositionally biased region" description="Gly residues" evidence="3">
    <location>
        <begin position="82"/>
        <end position="93"/>
    </location>
</feature>